<proteinExistence type="predicted"/>
<dbReference type="KEGG" id="dvi:6627751"/>
<gene>
    <name evidence="2" type="primary">Dvir\GJ15121</name>
    <name evidence="2" type="ORF">Dvir_GJ15121</name>
</gene>
<dbReference type="OMA" id="WDFIFGL"/>
<dbReference type="PhylomeDB" id="B4LQS6"/>
<dbReference type="Proteomes" id="UP000008792">
    <property type="component" value="Unassembled WGS sequence"/>
</dbReference>
<keyword evidence="1" id="KW-0732">Signal</keyword>
<dbReference type="EMBL" id="CH940649">
    <property type="protein sequence ID" value="EDW63460.1"/>
    <property type="molecule type" value="Genomic_DNA"/>
</dbReference>
<dbReference type="HOGENOM" id="CLU_1442491_0_0_1"/>
<evidence type="ECO:0000313" key="3">
    <source>
        <dbReference type="Proteomes" id="UP000008792"/>
    </source>
</evidence>
<reference evidence="2 3" key="1">
    <citation type="journal article" date="2007" name="Nature">
        <title>Evolution of genes and genomes on the Drosophila phylogeny.</title>
        <authorList>
            <consortium name="Drosophila 12 Genomes Consortium"/>
            <person name="Clark A.G."/>
            <person name="Eisen M.B."/>
            <person name="Smith D.R."/>
            <person name="Bergman C.M."/>
            <person name="Oliver B."/>
            <person name="Markow T.A."/>
            <person name="Kaufman T.C."/>
            <person name="Kellis M."/>
            <person name="Gelbart W."/>
            <person name="Iyer V.N."/>
            <person name="Pollard D.A."/>
            <person name="Sackton T.B."/>
            <person name="Larracuente A.M."/>
            <person name="Singh N.D."/>
            <person name="Abad J.P."/>
            <person name="Abt D.N."/>
            <person name="Adryan B."/>
            <person name="Aguade M."/>
            <person name="Akashi H."/>
            <person name="Anderson W.W."/>
            <person name="Aquadro C.F."/>
            <person name="Ardell D.H."/>
            <person name="Arguello R."/>
            <person name="Artieri C.G."/>
            <person name="Barbash D.A."/>
            <person name="Barker D."/>
            <person name="Barsanti P."/>
            <person name="Batterham P."/>
            <person name="Batzoglou S."/>
            <person name="Begun D."/>
            <person name="Bhutkar A."/>
            <person name="Blanco E."/>
            <person name="Bosak S.A."/>
            <person name="Bradley R.K."/>
            <person name="Brand A.D."/>
            <person name="Brent M.R."/>
            <person name="Brooks A.N."/>
            <person name="Brown R.H."/>
            <person name="Butlin R.K."/>
            <person name="Caggese C."/>
            <person name="Calvi B.R."/>
            <person name="Bernardo de Carvalho A."/>
            <person name="Caspi A."/>
            <person name="Castrezana S."/>
            <person name="Celniker S.E."/>
            <person name="Chang J.L."/>
            <person name="Chapple C."/>
            <person name="Chatterji S."/>
            <person name="Chinwalla A."/>
            <person name="Civetta A."/>
            <person name="Clifton S.W."/>
            <person name="Comeron J.M."/>
            <person name="Costello J.C."/>
            <person name="Coyne J.A."/>
            <person name="Daub J."/>
            <person name="David R.G."/>
            <person name="Delcher A.L."/>
            <person name="Delehaunty K."/>
            <person name="Do C.B."/>
            <person name="Ebling H."/>
            <person name="Edwards K."/>
            <person name="Eickbush T."/>
            <person name="Evans J.D."/>
            <person name="Filipski A."/>
            <person name="Findeiss S."/>
            <person name="Freyhult E."/>
            <person name="Fulton L."/>
            <person name="Fulton R."/>
            <person name="Garcia A.C."/>
            <person name="Gardiner A."/>
            <person name="Garfield D.A."/>
            <person name="Garvin B.E."/>
            <person name="Gibson G."/>
            <person name="Gilbert D."/>
            <person name="Gnerre S."/>
            <person name="Godfrey J."/>
            <person name="Good R."/>
            <person name="Gotea V."/>
            <person name="Gravely B."/>
            <person name="Greenberg A.J."/>
            <person name="Griffiths-Jones S."/>
            <person name="Gross S."/>
            <person name="Guigo R."/>
            <person name="Gustafson E.A."/>
            <person name="Haerty W."/>
            <person name="Hahn M.W."/>
            <person name="Halligan D.L."/>
            <person name="Halpern A.L."/>
            <person name="Halter G.M."/>
            <person name="Han M.V."/>
            <person name="Heger A."/>
            <person name="Hillier L."/>
            <person name="Hinrichs A.S."/>
            <person name="Holmes I."/>
            <person name="Hoskins R.A."/>
            <person name="Hubisz M.J."/>
            <person name="Hultmark D."/>
            <person name="Huntley M.A."/>
            <person name="Jaffe D.B."/>
            <person name="Jagadeeshan S."/>
            <person name="Jeck W.R."/>
            <person name="Johnson J."/>
            <person name="Jones C.D."/>
            <person name="Jordan W.C."/>
            <person name="Karpen G.H."/>
            <person name="Kataoka E."/>
            <person name="Keightley P.D."/>
            <person name="Kheradpour P."/>
            <person name="Kirkness E.F."/>
            <person name="Koerich L.B."/>
            <person name="Kristiansen K."/>
            <person name="Kudrna D."/>
            <person name="Kulathinal R.J."/>
            <person name="Kumar S."/>
            <person name="Kwok R."/>
            <person name="Lander E."/>
            <person name="Langley C.H."/>
            <person name="Lapoint R."/>
            <person name="Lazzaro B.P."/>
            <person name="Lee S.J."/>
            <person name="Levesque L."/>
            <person name="Li R."/>
            <person name="Lin C.F."/>
            <person name="Lin M.F."/>
            <person name="Lindblad-Toh K."/>
            <person name="Llopart A."/>
            <person name="Long M."/>
            <person name="Low L."/>
            <person name="Lozovsky E."/>
            <person name="Lu J."/>
            <person name="Luo M."/>
            <person name="Machado C.A."/>
            <person name="Makalowski W."/>
            <person name="Marzo M."/>
            <person name="Matsuda M."/>
            <person name="Matzkin L."/>
            <person name="McAllister B."/>
            <person name="McBride C.S."/>
            <person name="McKernan B."/>
            <person name="McKernan K."/>
            <person name="Mendez-Lago M."/>
            <person name="Minx P."/>
            <person name="Mollenhauer M.U."/>
            <person name="Montooth K."/>
            <person name="Mount S.M."/>
            <person name="Mu X."/>
            <person name="Myers E."/>
            <person name="Negre B."/>
            <person name="Newfeld S."/>
            <person name="Nielsen R."/>
            <person name="Noor M.A."/>
            <person name="O'Grady P."/>
            <person name="Pachter L."/>
            <person name="Papaceit M."/>
            <person name="Parisi M.J."/>
            <person name="Parisi M."/>
            <person name="Parts L."/>
            <person name="Pedersen J.S."/>
            <person name="Pesole G."/>
            <person name="Phillippy A.M."/>
            <person name="Ponting C.P."/>
            <person name="Pop M."/>
            <person name="Porcelli D."/>
            <person name="Powell J.R."/>
            <person name="Prohaska S."/>
            <person name="Pruitt K."/>
            <person name="Puig M."/>
            <person name="Quesneville H."/>
            <person name="Ram K.R."/>
            <person name="Rand D."/>
            <person name="Rasmussen M.D."/>
            <person name="Reed L.K."/>
            <person name="Reenan R."/>
            <person name="Reily A."/>
            <person name="Remington K.A."/>
            <person name="Rieger T.T."/>
            <person name="Ritchie M.G."/>
            <person name="Robin C."/>
            <person name="Rogers Y.H."/>
            <person name="Rohde C."/>
            <person name="Rozas J."/>
            <person name="Rubenfield M.J."/>
            <person name="Ruiz A."/>
            <person name="Russo S."/>
            <person name="Salzberg S.L."/>
            <person name="Sanchez-Gracia A."/>
            <person name="Saranga D.J."/>
            <person name="Sato H."/>
            <person name="Schaeffer S.W."/>
            <person name="Schatz M.C."/>
            <person name="Schlenke T."/>
            <person name="Schwartz R."/>
            <person name="Segarra C."/>
            <person name="Singh R.S."/>
            <person name="Sirot L."/>
            <person name="Sirota M."/>
            <person name="Sisneros N.B."/>
            <person name="Smith C.D."/>
            <person name="Smith T.F."/>
            <person name="Spieth J."/>
            <person name="Stage D.E."/>
            <person name="Stark A."/>
            <person name="Stephan W."/>
            <person name="Strausberg R.L."/>
            <person name="Strempel S."/>
            <person name="Sturgill D."/>
            <person name="Sutton G."/>
            <person name="Sutton G.G."/>
            <person name="Tao W."/>
            <person name="Teichmann S."/>
            <person name="Tobari Y.N."/>
            <person name="Tomimura Y."/>
            <person name="Tsolas J.M."/>
            <person name="Valente V.L."/>
            <person name="Venter E."/>
            <person name="Venter J.C."/>
            <person name="Vicario S."/>
            <person name="Vieira F.G."/>
            <person name="Vilella A.J."/>
            <person name="Villasante A."/>
            <person name="Walenz B."/>
            <person name="Wang J."/>
            <person name="Wasserman M."/>
            <person name="Watts T."/>
            <person name="Wilson D."/>
            <person name="Wilson R.K."/>
            <person name="Wing R.A."/>
            <person name="Wolfner M.F."/>
            <person name="Wong A."/>
            <person name="Wong G.K."/>
            <person name="Wu C.I."/>
            <person name="Wu G."/>
            <person name="Yamamoto D."/>
            <person name="Yang H.P."/>
            <person name="Yang S.P."/>
            <person name="Yorke J.A."/>
            <person name="Yoshida K."/>
            <person name="Zdobnov E."/>
            <person name="Zhang P."/>
            <person name="Zhang Y."/>
            <person name="Zimin A.V."/>
            <person name="Baldwin J."/>
            <person name="Abdouelleil A."/>
            <person name="Abdulkadir J."/>
            <person name="Abebe A."/>
            <person name="Abera B."/>
            <person name="Abreu J."/>
            <person name="Acer S.C."/>
            <person name="Aftuck L."/>
            <person name="Alexander A."/>
            <person name="An P."/>
            <person name="Anderson E."/>
            <person name="Anderson S."/>
            <person name="Arachi H."/>
            <person name="Azer M."/>
            <person name="Bachantsang P."/>
            <person name="Barry A."/>
            <person name="Bayul T."/>
            <person name="Berlin A."/>
            <person name="Bessette D."/>
            <person name="Bloom T."/>
            <person name="Blye J."/>
            <person name="Boguslavskiy L."/>
            <person name="Bonnet C."/>
            <person name="Boukhgalter B."/>
            <person name="Bourzgui I."/>
            <person name="Brown A."/>
            <person name="Cahill P."/>
            <person name="Channer S."/>
            <person name="Cheshatsang Y."/>
            <person name="Chuda L."/>
            <person name="Citroen M."/>
            <person name="Collymore A."/>
            <person name="Cooke P."/>
            <person name="Costello M."/>
            <person name="D'Aco K."/>
            <person name="Daza R."/>
            <person name="De Haan G."/>
            <person name="DeGray S."/>
            <person name="DeMaso C."/>
            <person name="Dhargay N."/>
            <person name="Dooley K."/>
            <person name="Dooley E."/>
            <person name="Doricent M."/>
            <person name="Dorje P."/>
            <person name="Dorjee K."/>
            <person name="Dupes A."/>
            <person name="Elong R."/>
            <person name="Falk J."/>
            <person name="Farina A."/>
            <person name="Faro S."/>
            <person name="Ferguson D."/>
            <person name="Fisher S."/>
            <person name="Foley C.D."/>
            <person name="Franke A."/>
            <person name="Friedrich D."/>
            <person name="Gadbois L."/>
            <person name="Gearin G."/>
            <person name="Gearin C.R."/>
            <person name="Giannoukos G."/>
            <person name="Goode T."/>
            <person name="Graham J."/>
            <person name="Grandbois E."/>
            <person name="Grewal S."/>
            <person name="Gyaltsen K."/>
            <person name="Hafez N."/>
            <person name="Hagos B."/>
            <person name="Hall J."/>
            <person name="Henson C."/>
            <person name="Hollinger A."/>
            <person name="Honan T."/>
            <person name="Huard M.D."/>
            <person name="Hughes L."/>
            <person name="Hurhula B."/>
            <person name="Husby M.E."/>
            <person name="Kamat A."/>
            <person name="Kanga B."/>
            <person name="Kashin S."/>
            <person name="Khazanovich D."/>
            <person name="Kisner P."/>
            <person name="Lance K."/>
            <person name="Lara M."/>
            <person name="Lee W."/>
            <person name="Lennon N."/>
            <person name="Letendre F."/>
            <person name="LeVine R."/>
            <person name="Lipovsky A."/>
            <person name="Liu X."/>
            <person name="Liu J."/>
            <person name="Liu S."/>
            <person name="Lokyitsang T."/>
            <person name="Lokyitsang Y."/>
            <person name="Lubonja R."/>
            <person name="Lui A."/>
            <person name="MacDonald P."/>
            <person name="Magnisalis V."/>
            <person name="Maru K."/>
            <person name="Matthews C."/>
            <person name="McCusker W."/>
            <person name="McDonough S."/>
            <person name="Mehta T."/>
            <person name="Meldrim J."/>
            <person name="Meneus L."/>
            <person name="Mihai O."/>
            <person name="Mihalev A."/>
            <person name="Mihova T."/>
            <person name="Mittelman R."/>
            <person name="Mlenga V."/>
            <person name="Montmayeur A."/>
            <person name="Mulrain L."/>
            <person name="Navidi A."/>
            <person name="Naylor J."/>
            <person name="Negash T."/>
            <person name="Nguyen T."/>
            <person name="Nguyen N."/>
            <person name="Nicol R."/>
            <person name="Norbu C."/>
            <person name="Norbu N."/>
            <person name="Novod N."/>
            <person name="O'Neill B."/>
            <person name="Osman S."/>
            <person name="Markiewicz E."/>
            <person name="Oyono O.L."/>
            <person name="Patti C."/>
            <person name="Phunkhang P."/>
            <person name="Pierre F."/>
            <person name="Priest M."/>
            <person name="Raghuraman S."/>
            <person name="Rege F."/>
            <person name="Reyes R."/>
            <person name="Rise C."/>
            <person name="Rogov P."/>
            <person name="Ross K."/>
            <person name="Ryan E."/>
            <person name="Settipalli S."/>
            <person name="Shea T."/>
            <person name="Sherpa N."/>
            <person name="Shi L."/>
            <person name="Shih D."/>
            <person name="Sparrow T."/>
            <person name="Spaulding J."/>
            <person name="Stalker J."/>
            <person name="Stange-Thomann N."/>
            <person name="Stavropoulos S."/>
            <person name="Stone C."/>
            <person name="Strader C."/>
            <person name="Tesfaye S."/>
            <person name="Thomson T."/>
            <person name="Thoulutsang Y."/>
            <person name="Thoulutsang D."/>
            <person name="Topham K."/>
            <person name="Topping I."/>
            <person name="Tsamla T."/>
            <person name="Vassiliev H."/>
            <person name="Vo A."/>
            <person name="Wangchuk T."/>
            <person name="Wangdi T."/>
            <person name="Weiand M."/>
            <person name="Wilkinson J."/>
            <person name="Wilson A."/>
            <person name="Yadav S."/>
            <person name="Young G."/>
            <person name="Yu Q."/>
            <person name="Zembek L."/>
            <person name="Zhong D."/>
            <person name="Zimmer A."/>
            <person name="Zwirko Z."/>
            <person name="Jaffe D.B."/>
            <person name="Alvarez P."/>
            <person name="Brockman W."/>
            <person name="Butler J."/>
            <person name="Chin C."/>
            <person name="Gnerre S."/>
            <person name="Grabherr M."/>
            <person name="Kleber M."/>
            <person name="Mauceli E."/>
            <person name="MacCallum I."/>
        </authorList>
    </citation>
    <scope>NUCLEOTIDE SEQUENCE [LARGE SCALE GENOMIC DNA]</scope>
    <source>
        <strain evidence="3">Tucson 15010-1051.87</strain>
    </source>
</reference>
<accession>B4LQS6</accession>
<organism evidence="2 3">
    <name type="scientific">Drosophila virilis</name>
    <name type="common">Fruit fly</name>
    <dbReference type="NCBI Taxonomy" id="7244"/>
    <lineage>
        <taxon>Eukaryota</taxon>
        <taxon>Metazoa</taxon>
        <taxon>Ecdysozoa</taxon>
        <taxon>Arthropoda</taxon>
        <taxon>Hexapoda</taxon>
        <taxon>Insecta</taxon>
        <taxon>Pterygota</taxon>
        <taxon>Neoptera</taxon>
        <taxon>Endopterygota</taxon>
        <taxon>Diptera</taxon>
        <taxon>Brachycera</taxon>
        <taxon>Muscomorpha</taxon>
        <taxon>Ephydroidea</taxon>
        <taxon>Drosophilidae</taxon>
        <taxon>Drosophila</taxon>
    </lineage>
</organism>
<sequence>MSIAIKALALLLMLMQCIRGESLLPMQQLLQLDNIVTDRINGMLKQYEHLRNQTENQEFLRQYERLEMAAALPIAQLDEKIKAYNEYLAYDLLSRALELNSINLASSSIDSSSEQDQLRDTIVDETRAKTYSAFEKRVLKLLRKLGVYDSFTERVFKAIFSDEKQLKKLKKKLKELDDDDNDNDCCLWDFIFGLF</sequence>
<dbReference type="OrthoDB" id="7863619at2759"/>
<feature type="chain" id="PRO_5002816510" evidence="1">
    <location>
        <begin position="21"/>
        <end position="195"/>
    </location>
</feature>
<feature type="signal peptide" evidence="1">
    <location>
        <begin position="1"/>
        <end position="20"/>
    </location>
</feature>
<evidence type="ECO:0000313" key="2">
    <source>
        <dbReference type="EMBL" id="EDW63460.1"/>
    </source>
</evidence>
<name>B4LQS6_DROVI</name>
<dbReference type="AlphaFoldDB" id="B4LQS6"/>
<dbReference type="InParanoid" id="B4LQS6"/>
<protein>
    <submittedName>
        <fullName evidence="2">Uncharacterized protein</fullName>
    </submittedName>
</protein>
<evidence type="ECO:0000256" key="1">
    <source>
        <dbReference type="SAM" id="SignalP"/>
    </source>
</evidence>
<dbReference type="eggNOG" id="ENOG502TBW8">
    <property type="taxonomic scope" value="Eukaryota"/>
</dbReference>
<keyword evidence="3" id="KW-1185">Reference proteome</keyword>